<dbReference type="NCBIfam" id="TIGR01214">
    <property type="entry name" value="rmlD"/>
    <property type="match status" value="1"/>
</dbReference>
<comment type="similarity">
    <text evidence="2 6">Belongs to the dTDP-4-dehydrorhamnose reductase family.</text>
</comment>
<keyword evidence="6" id="KW-0521">NADP</keyword>
<protein>
    <recommendedName>
        <fullName evidence="4 6">dTDP-4-dehydrorhamnose reductase</fullName>
        <ecNumber evidence="3 6">1.1.1.133</ecNumber>
    </recommendedName>
</protein>
<sequence>MALPKIMLIGCKGQVGFELENLLAAKSSLSSYDLHNLDLRKFDNVRTTIREIKPNLIINAAAYTQVDKAEEEPDTARQINSEVPALLAEEAERSGAALIHYSTDYVYSGEKTSPYVEEDPTGPLGVYGATKLEGDLAIQNSQAPHLIFRTSWVYGIRGKNFLLTMMRLAKEKPELKVINDQYGAPTWCRTIAQTTVTALEKILGKSLDENIGKINGVSGIYHLTSGGQTTWFGFTQAIVDILKLEKPPALYPIPTSEYPTLAVRPKYSVLNNSKLNRTFGIPQTDWKQALTSCMSVDPES</sequence>
<evidence type="ECO:0000256" key="1">
    <source>
        <dbReference type="ARBA" id="ARBA00004781"/>
    </source>
</evidence>
<dbReference type="InterPro" id="IPR029903">
    <property type="entry name" value="RmlD-like-bd"/>
</dbReference>
<dbReference type="InterPro" id="IPR005913">
    <property type="entry name" value="dTDP_dehydrorham_reduct"/>
</dbReference>
<evidence type="ECO:0000256" key="5">
    <source>
        <dbReference type="ARBA" id="ARBA00048200"/>
    </source>
</evidence>
<proteinExistence type="inferred from homology"/>
<accession>A0A7T0BWA1</accession>
<evidence type="ECO:0000259" key="7">
    <source>
        <dbReference type="Pfam" id="PF04321"/>
    </source>
</evidence>
<dbReference type="PANTHER" id="PTHR10491">
    <property type="entry name" value="DTDP-4-DEHYDRORHAMNOSE REDUCTASE"/>
    <property type="match status" value="1"/>
</dbReference>
<name>A0A7T0BWA1_9BACT</name>
<evidence type="ECO:0000313" key="9">
    <source>
        <dbReference type="Proteomes" id="UP000594688"/>
    </source>
</evidence>
<evidence type="ECO:0000256" key="6">
    <source>
        <dbReference type="RuleBase" id="RU364082"/>
    </source>
</evidence>
<dbReference type="PANTHER" id="PTHR10491:SF4">
    <property type="entry name" value="METHIONINE ADENOSYLTRANSFERASE 2 SUBUNIT BETA"/>
    <property type="match status" value="1"/>
</dbReference>
<dbReference type="Gene3D" id="3.90.25.10">
    <property type="entry name" value="UDP-galactose 4-epimerase, domain 1"/>
    <property type="match status" value="1"/>
</dbReference>
<evidence type="ECO:0000256" key="3">
    <source>
        <dbReference type="ARBA" id="ARBA00012929"/>
    </source>
</evidence>
<dbReference type="GO" id="GO:0008831">
    <property type="term" value="F:dTDP-4-dehydrorhamnose reductase activity"/>
    <property type="evidence" value="ECO:0007669"/>
    <property type="project" value="UniProtKB-EC"/>
</dbReference>
<dbReference type="KEGG" id="nli:G3M70_09940"/>
<comment type="pathway">
    <text evidence="1 6">Carbohydrate biosynthesis; dTDP-L-rhamnose biosynthesis.</text>
</comment>
<dbReference type="InterPro" id="IPR036291">
    <property type="entry name" value="NAD(P)-bd_dom_sf"/>
</dbReference>
<evidence type="ECO:0000256" key="2">
    <source>
        <dbReference type="ARBA" id="ARBA00010944"/>
    </source>
</evidence>
<dbReference type="GO" id="GO:0019305">
    <property type="term" value="P:dTDP-rhamnose biosynthetic process"/>
    <property type="evidence" value="ECO:0007669"/>
    <property type="project" value="UniProtKB-UniPathway"/>
</dbReference>
<organism evidence="8 9">
    <name type="scientific">Candidatus Nitronauta litoralis</name>
    <dbReference type="NCBI Taxonomy" id="2705533"/>
    <lineage>
        <taxon>Bacteria</taxon>
        <taxon>Pseudomonadati</taxon>
        <taxon>Nitrospinota/Tectimicrobiota group</taxon>
        <taxon>Nitrospinota</taxon>
        <taxon>Nitrospinia</taxon>
        <taxon>Nitrospinales</taxon>
        <taxon>Nitrospinaceae</taxon>
        <taxon>Candidatus Nitronauta</taxon>
    </lineage>
</organism>
<evidence type="ECO:0000313" key="8">
    <source>
        <dbReference type="EMBL" id="QPJ62174.1"/>
    </source>
</evidence>
<feature type="domain" description="RmlD-like substrate binding" evidence="7">
    <location>
        <begin position="5"/>
        <end position="294"/>
    </location>
</feature>
<dbReference type="CDD" id="cd05254">
    <property type="entry name" value="dTDP_HR_like_SDR_e"/>
    <property type="match status" value="1"/>
</dbReference>
<comment type="function">
    <text evidence="6">Catalyzes the reduction of dTDP-6-deoxy-L-lyxo-4-hexulose to yield dTDP-L-rhamnose.</text>
</comment>
<dbReference type="Gene3D" id="3.40.50.720">
    <property type="entry name" value="NAD(P)-binding Rossmann-like Domain"/>
    <property type="match status" value="1"/>
</dbReference>
<dbReference type="AlphaFoldDB" id="A0A7T0BWA1"/>
<dbReference type="UniPathway" id="UPA00124"/>
<dbReference type="Pfam" id="PF04321">
    <property type="entry name" value="RmlD_sub_bind"/>
    <property type="match status" value="1"/>
</dbReference>
<reference evidence="8 9" key="1">
    <citation type="submission" date="2020-02" db="EMBL/GenBank/DDBJ databases">
        <title>Genomic and physiological characterization of two novel Nitrospinaceae genera.</title>
        <authorList>
            <person name="Mueller A.J."/>
            <person name="Jung M.-Y."/>
            <person name="Strachan C.R."/>
            <person name="Herbold C.W."/>
            <person name="Kirkegaard R.H."/>
            <person name="Daims H."/>
        </authorList>
    </citation>
    <scope>NUCLEOTIDE SEQUENCE [LARGE SCALE GENOMIC DNA]</scope>
    <source>
        <strain evidence="8">EB</strain>
    </source>
</reference>
<dbReference type="SUPFAM" id="SSF51735">
    <property type="entry name" value="NAD(P)-binding Rossmann-fold domains"/>
    <property type="match status" value="1"/>
</dbReference>
<evidence type="ECO:0000256" key="4">
    <source>
        <dbReference type="ARBA" id="ARBA00017099"/>
    </source>
</evidence>
<comment type="catalytic activity">
    <reaction evidence="5">
        <text>dTDP-beta-L-rhamnose + NADP(+) = dTDP-4-dehydro-beta-L-rhamnose + NADPH + H(+)</text>
        <dbReference type="Rhea" id="RHEA:21796"/>
        <dbReference type="ChEBI" id="CHEBI:15378"/>
        <dbReference type="ChEBI" id="CHEBI:57510"/>
        <dbReference type="ChEBI" id="CHEBI:57783"/>
        <dbReference type="ChEBI" id="CHEBI:58349"/>
        <dbReference type="ChEBI" id="CHEBI:62830"/>
        <dbReference type="EC" id="1.1.1.133"/>
    </reaction>
</comment>
<dbReference type="Proteomes" id="UP000594688">
    <property type="component" value="Chromosome"/>
</dbReference>
<dbReference type="GO" id="GO:0005829">
    <property type="term" value="C:cytosol"/>
    <property type="evidence" value="ECO:0007669"/>
    <property type="project" value="TreeGrafter"/>
</dbReference>
<keyword evidence="6 8" id="KW-0560">Oxidoreductase</keyword>
<gene>
    <name evidence="8" type="primary">rfbD</name>
    <name evidence="8" type="ORF">G3M70_09940</name>
</gene>
<dbReference type="EC" id="1.1.1.133" evidence="3 6"/>
<dbReference type="EMBL" id="CP048685">
    <property type="protein sequence ID" value="QPJ62174.1"/>
    <property type="molecule type" value="Genomic_DNA"/>
</dbReference>